<organism evidence="2 3">
    <name type="scientific">Paxillus involutus ATCC 200175</name>
    <dbReference type="NCBI Taxonomy" id="664439"/>
    <lineage>
        <taxon>Eukaryota</taxon>
        <taxon>Fungi</taxon>
        <taxon>Dikarya</taxon>
        <taxon>Basidiomycota</taxon>
        <taxon>Agaricomycotina</taxon>
        <taxon>Agaricomycetes</taxon>
        <taxon>Agaricomycetidae</taxon>
        <taxon>Boletales</taxon>
        <taxon>Paxilineae</taxon>
        <taxon>Paxillaceae</taxon>
        <taxon>Paxillus</taxon>
    </lineage>
</organism>
<sequence length="205" mass="22887">MSPEIQCCRLALHLFTWTDEYCNTATNSSPQPTHLRPSRPIHSPRRPRTTSATCLHPNRPTYDPNGPRTTQQPQFIAYALHQTELHTSPKPPPNDPPATQTAHLQPQRPIHGPSRPSTTSTTHLHPKWPTYDQNGPRTIKTAHARPNGLGSSHTRSTERNSIHPSQAAPNDLNDLPAPQTAHERPPRTPSDFRQPKPHPSPNSLL</sequence>
<dbReference type="OrthoDB" id="8964431at2759"/>
<gene>
    <name evidence="2" type="ORF">PAXINDRAFT_21346</name>
</gene>
<dbReference type="HOGENOM" id="CLU_1337885_0_0_1"/>
<dbReference type="AlphaFoldDB" id="A0A0C9TAZ3"/>
<evidence type="ECO:0000313" key="2">
    <source>
        <dbReference type="EMBL" id="KIJ05387.1"/>
    </source>
</evidence>
<name>A0A0C9TAZ3_PAXIN</name>
<feature type="region of interest" description="Disordered" evidence="1">
    <location>
        <begin position="25"/>
        <end position="70"/>
    </location>
</feature>
<evidence type="ECO:0000256" key="1">
    <source>
        <dbReference type="SAM" id="MobiDB-lite"/>
    </source>
</evidence>
<proteinExistence type="predicted"/>
<evidence type="ECO:0000313" key="3">
    <source>
        <dbReference type="Proteomes" id="UP000053647"/>
    </source>
</evidence>
<dbReference type="EMBL" id="KN821013">
    <property type="protein sequence ID" value="KIJ05387.1"/>
    <property type="molecule type" value="Genomic_DNA"/>
</dbReference>
<reference evidence="2 3" key="1">
    <citation type="submission" date="2014-06" db="EMBL/GenBank/DDBJ databases">
        <authorList>
            <consortium name="DOE Joint Genome Institute"/>
            <person name="Kuo A."/>
            <person name="Kohler A."/>
            <person name="Nagy L.G."/>
            <person name="Floudas D."/>
            <person name="Copeland A."/>
            <person name="Barry K.W."/>
            <person name="Cichocki N."/>
            <person name="Veneault-Fourrey C."/>
            <person name="LaButti K."/>
            <person name="Lindquist E.A."/>
            <person name="Lipzen A."/>
            <person name="Lundell T."/>
            <person name="Morin E."/>
            <person name="Murat C."/>
            <person name="Sun H."/>
            <person name="Tunlid A."/>
            <person name="Henrissat B."/>
            <person name="Grigoriev I.V."/>
            <person name="Hibbett D.S."/>
            <person name="Martin F."/>
            <person name="Nordberg H.P."/>
            <person name="Cantor M.N."/>
            <person name="Hua S.X."/>
        </authorList>
    </citation>
    <scope>NUCLEOTIDE SEQUENCE [LARGE SCALE GENOMIC DNA]</scope>
    <source>
        <strain evidence="2 3">ATCC 200175</strain>
    </source>
</reference>
<accession>A0A0C9TAZ3</accession>
<dbReference type="Proteomes" id="UP000053647">
    <property type="component" value="Unassembled WGS sequence"/>
</dbReference>
<protein>
    <submittedName>
        <fullName evidence="2">Uncharacterized protein</fullName>
    </submittedName>
</protein>
<feature type="region of interest" description="Disordered" evidence="1">
    <location>
        <begin position="85"/>
        <end position="205"/>
    </location>
</feature>
<keyword evidence="3" id="KW-1185">Reference proteome</keyword>
<reference evidence="3" key="2">
    <citation type="submission" date="2015-01" db="EMBL/GenBank/DDBJ databases">
        <title>Evolutionary Origins and Diversification of the Mycorrhizal Mutualists.</title>
        <authorList>
            <consortium name="DOE Joint Genome Institute"/>
            <consortium name="Mycorrhizal Genomics Consortium"/>
            <person name="Kohler A."/>
            <person name="Kuo A."/>
            <person name="Nagy L.G."/>
            <person name="Floudas D."/>
            <person name="Copeland A."/>
            <person name="Barry K.W."/>
            <person name="Cichocki N."/>
            <person name="Veneault-Fourrey C."/>
            <person name="LaButti K."/>
            <person name="Lindquist E.A."/>
            <person name="Lipzen A."/>
            <person name="Lundell T."/>
            <person name="Morin E."/>
            <person name="Murat C."/>
            <person name="Riley R."/>
            <person name="Ohm R."/>
            <person name="Sun H."/>
            <person name="Tunlid A."/>
            <person name="Henrissat B."/>
            <person name="Grigoriev I.V."/>
            <person name="Hibbett D.S."/>
            <person name="Martin F."/>
        </authorList>
    </citation>
    <scope>NUCLEOTIDE SEQUENCE [LARGE SCALE GENOMIC DNA]</scope>
    <source>
        <strain evidence="3">ATCC 200175</strain>
    </source>
</reference>
<feature type="compositionally biased region" description="Basic residues" evidence="1">
    <location>
        <begin position="36"/>
        <end position="48"/>
    </location>
</feature>